<dbReference type="CDD" id="cd00093">
    <property type="entry name" value="HTH_XRE"/>
    <property type="match status" value="3"/>
</dbReference>
<dbReference type="PANTHER" id="PTHR46797:SF1">
    <property type="entry name" value="METHYLPHOSPHONATE SYNTHASE"/>
    <property type="match status" value="1"/>
</dbReference>
<dbReference type="GO" id="GO:0005829">
    <property type="term" value="C:cytosol"/>
    <property type="evidence" value="ECO:0007669"/>
    <property type="project" value="TreeGrafter"/>
</dbReference>
<keyword evidence="4" id="KW-1185">Reference proteome</keyword>
<dbReference type="OrthoDB" id="371153at2"/>
<evidence type="ECO:0000259" key="2">
    <source>
        <dbReference type="PROSITE" id="PS50943"/>
    </source>
</evidence>
<gene>
    <name evidence="3" type="ORF">LZ11_01795</name>
</gene>
<dbReference type="SMART" id="SM00530">
    <property type="entry name" value="HTH_XRE"/>
    <property type="match status" value="3"/>
</dbReference>
<dbReference type="PROSITE" id="PS50943">
    <property type="entry name" value="HTH_CROC1"/>
    <property type="match status" value="3"/>
</dbReference>
<evidence type="ECO:0000256" key="1">
    <source>
        <dbReference type="ARBA" id="ARBA00023125"/>
    </source>
</evidence>
<dbReference type="EMBL" id="VNHO01000020">
    <property type="protein sequence ID" value="TYP51672.1"/>
    <property type="molecule type" value="Genomic_DNA"/>
</dbReference>
<dbReference type="RefSeq" id="WP_148867515.1">
    <property type="nucleotide sequence ID" value="NZ_VNHO01000020.1"/>
</dbReference>
<feature type="domain" description="HTH cro/C1-type" evidence="2">
    <location>
        <begin position="7"/>
        <end position="61"/>
    </location>
</feature>
<dbReference type="GO" id="GO:0003700">
    <property type="term" value="F:DNA-binding transcription factor activity"/>
    <property type="evidence" value="ECO:0007669"/>
    <property type="project" value="TreeGrafter"/>
</dbReference>
<dbReference type="AlphaFoldDB" id="A0A5S5ALI0"/>
<dbReference type="Pfam" id="PF01381">
    <property type="entry name" value="HTH_3"/>
    <property type="match status" value="3"/>
</dbReference>
<proteinExistence type="predicted"/>
<dbReference type="InterPro" id="IPR010982">
    <property type="entry name" value="Lambda_DNA-bd_dom_sf"/>
</dbReference>
<reference evidence="3 4" key="1">
    <citation type="submission" date="2019-07" db="EMBL/GenBank/DDBJ databases">
        <title>Genomic Encyclopedia of Type Strains, Phase I: the one thousand microbial genomes (KMG-I) project.</title>
        <authorList>
            <person name="Kyrpides N."/>
        </authorList>
    </citation>
    <scope>NUCLEOTIDE SEQUENCE [LARGE SCALE GENOMIC DNA]</scope>
    <source>
        <strain evidence="3 4">DSM 16647</strain>
    </source>
</reference>
<dbReference type="PANTHER" id="PTHR46797">
    <property type="entry name" value="HTH-TYPE TRANSCRIPTIONAL REGULATOR"/>
    <property type="match status" value="1"/>
</dbReference>
<feature type="domain" description="HTH cro/C1-type" evidence="2">
    <location>
        <begin position="144"/>
        <end position="198"/>
    </location>
</feature>
<dbReference type="Proteomes" id="UP000322294">
    <property type="component" value="Unassembled WGS sequence"/>
</dbReference>
<comment type="caution">
    <text evidence="3">The sequence shown here is derived from an EMBL/GenBank/DDBJ whole genome shotgun (WGS) entry which is preliminary data.</text>
</comment>
<keyword evidence="1" id="KW-0238">DNA-binding</keyword>
<dbReference type="GO" id="GO:0003677">
    <property type="term" value="F:DNA binding"/>
    <property type="evidence" value="ECO:0007669"/>
    <property type="project" value="UniProtKB-KW"/>
</dbReference>
<evidence type="ECO:0000313" key="3">
    <source>
        <dbReference type="EMBL" id="TYP51672.1"/>
    </source>
</evidence>
<name>A0A5S5ALI0_9FIRM</name>
<evidence type="ECO:0000313" key="4">
    <source>
        <dbReference type="Proteomes" id="UP000322294"/>
    </source>
</evidence>
<organism evidence="3 4">
    <name type="scientific">Thermosediminibacter litoriperuensis</name>
    <dbReference type="NCBI Taxonomy" id="291989"/>
    <lineage>
        <taxon>Bacteria</taxon>
        <taxon>Bacillati</taxon>
        <taxon>Bacillota</taxon>
        <taxon>Clostridia</taxon>
        <taxon>Thermosediminibacterales</taxon>
        <taxon>Thermosediminibacteraceae</taxon>
        <taxon>Thermosediminibacter</taxon>
    </lineage>
</organism>
<dbReference type="InterPro" id="IPR050807">
    <property type="entry name" value="TransReg_Diox_bact_type"/>
</dbReference>
<protein>
    <submittedName>
        <fullName evidence="3">Putative transcriptional regulator</fullName>
    </submittedName>
</protein>
<feature type="domain" description="HTH cro/C1-type" evidence="2">
    <location>
        <begin position="79"/>
        <end position="133"/>
    </location>
</feature>
<sequence length="257" mass="28498">MIDGKLIRNFRRKRNMSLQELARRAELSVSYLSEIERGKKQPSLEAIEKLATALNISKNALFEPEPTENRSSRSIGDRIALLRQEKGISLSELAGKAGISATYLCQIEKGNALPSLSTLKAIAGALGMNAQDLMAATSHVGYKIKKIRQERGLTQAELARKAGVSTGLIGQIESGRVEPSIKTLEKIARALSLSPCYFVGDDDEITSLLRPMNPELKRLFADPKVRSFLEMVADCTPQEFSFIMKFIQLYKEHRSAD</sequence>
<dbReference type="InterPro" id="IPR001387">
    <property type="entry name" value="Cro/C1-type_HTH"/>
</dbReference>
<dbReference type="SUPFAM" id="SSF47413">
    <property type="entry name" value="lambda repressor-like DNA-binding domains"/>
    <property type="match status" value="3"/>
</dbReference>
<accession>A0A5S5ALI0</accession>
<dbReference type="Gene3D" id="1.10.260.40">
    <property type="entry name" value="lambda repressor-like DNA-binding domains"/>
    <property type="match status" value="3"/>
</dbReference>